<evidence type="ECO:0000313" key="3">
    <source>
        <dbReference type="Proteomes" id="UP000689195"/>
    </source>
</evidence>
<dbReference type="AlphaFoldDB" id="A0A8S1XT93"/>
<feature type="transmembrane region" description="Helical" evidence="1">
    <location>
        <begin position="166"/>
        <end position="194"/>
    </location>
</feature>
<organism evidence="2 3">
    <name type="scientific">Paramecium pentaurelia</name>
    <dbReference type="NCBI Taxonomy" id="43138"/>
    <lineage>
        <taxon>Eukaryota</taxon>
        <taxon>Sar</taxon>
        <taxon>Alveolata</taxon>
        <taxon>Ciliophora</taxon>
        <taxon>Intramacronucleata</taxon>
        <taxon>Oligohymenophorea</taxon>
        <taxon>Peniculida</taxon>
        <taxon>Parameciidae</taxon>
        <taxon>Paramecium</taxon>
    </lineage>
</organism>
<sequence length="233" mass="27765">MATYIINLFRDQKNKEEKLDTEPNSINSPHNLNNKSLLYSGNFKLFKQKFKFIHQTVSLFYYKDKNIHISYRILDVVSQFNLQLTLVILECFLLNNQAIFICIFIITNPILIFILRILFKIMEAIYRFGRIASAVSQSFLIIILVLPNLILIILYQYSIILKSEYYVFYIIYLGNTIISQVLIEPITIFIRIYIYRQISSSLKNMDLNPKYHLMHFFIIHSCLEDIFEEFTRI</sequence>
<proteinExistence type="predicted"/>
<keyword evidence="1" id="KW-1133">Transmembrane helix</keyword>
<feature type="transmembrane region" description="Helical" evidence="1">
    <location>
        <begin position="98"/>
        <end position="119"/>
    </location>
</feature>
<keyword evidence="1" id="KW-0472">Membrane</keyword>
<reference evidence="2" key="1">
    <citation type="submission" date="2021-01" db="EMBL/GenBank/DDBJ databases">
        <authorList>
            <consortium name="Genoscope - CEA"/>
            <person name="William W."/>
        </authorList>
    </citation>
    <scope>NUCLEOTIDE SEQUENCE</scope>
</reference>
<feature type="transmembrane region" description="Helical" evidence="1">
    <location>
        <begin position="139"/>
        <end position="160"/>
    </location>
</feature>
<accession>A0A8S1XT93</accession>
<comment type="caution">
    <text evidence="2">The sequence shown here is derived from an EMBL/GenBank/DDBJ whole genome shotgun (WGS) entry which is preliminary data.</text>
</comment>
<dbReference type="EMBL" id="CAJJDO010000135">
    <property type="protein sequence ID" value="CAD8203938.1"/>
    <property type="molecule type" value="Genomic_DNA"/>
</dbReference>
<dbReference type="Proteomes" id="UP000689195">
    <property type="component" value="Unassembled WGS sequence"/>
</dbReference>
<keyword evidence="3" id="KW-1185">Reference proteome</keyword>
<keyword evidence="1" id="KW-0812">Transmembrane</keyword>
<evidence type="ECO:0000313" key="2">
    <source>
        <dbReference type="EMBL" id="CAD8203938.1"/>
    </source>
</evidence>
<evidence type="ECO:0008006" key="4">
    <source>
        <dbReference type="Google" id="ProtNLM"/>
    </source>
</evidence>
<dbReference type="OrthoDB" id="10587424at2759"/>
<protein>
    <recommendedName>
        <fullName evidence="4">Transmembrane protein</fullName>
    </recommendedName>
</protein>
<name>A0A8S1XT93_9CILI</name>
<gene>
    <name evidence="2" type="ORF">PPENT_87.1.T1350107</name>
</gene>
<evidence type="ECO:0000256" key="1">
    <source>
        <dbReference type="SAM" id="Phobius"/>
    </source>
</evidence>